<dbReference type="GO" id="GO:0006891">
    <property type="term" value="P:intra-Golgi vesicle-mediated transport"/>
    <property type="evidence" value="ECO:0007669"/>
    <property type="project" value="InterPro"/>
</dbReference>
<dbReference type="PROSITE" id="PS51985">
    <property type="entry name" value="CPB2"/>
    <property type="match status" value="1"/>
</dbReference>
<evidence type="ECO:0000256" key="14">
    <source>
        <dbReference type="ARBA" id="ARBA00030924"/>
    </source>
</evidence>
<feature type="region of interest" description="Disordered" evidence="16">
    <location>
        <begin position="329"/>
        <end position="401"/>
    </location>
</feature>
<dbReference type="STRING" id="6832.A0A553NE84"/>
<evidence type="ECO:0000313" key="21">
    <source>
        <dbReference type="Proteomes" id="UP000318571"/>
    </source>
</evidence>
<dbReference type="InterPro" id="IPR046437">
    <property type="entry name" value="Ser_Thr-PK_POLO_box_1_sf"/>
</dbReference>
<feature type="region of interest" description="Disordered" evidence="16">
    <location>
        <begin position="605"/>
        <end position="625"/>
    </location>
</feature>
<evidence type="ECO:0000313" key="20">
    <source>
        <dbReference type="EMBL" id="TRY63669.1"/>
    </source>
</evidence>
<dbReference type="GO" id="GO:0004674">
    <property type="term" value="F:protein serine/threonine kinase activity"/>
    <property type="evidence" value="ECO:0007669"/>
    <property type="project" value="UniProtKB-KW"/>
</dbReference>
<dbReference type="PANTHER" id="PTHR13228:SF3">
    <property type="entry name" value="CONSERVED OLIGOMERIC GOLGI COMPLEX SUBUNIT 5"/>
    <property type="match status" value="1"/>
</dbReference>
<dbReference type="PANTHER" id="PTHR13228">
    <property type="entry name" value="CONSERVED OLIGOMERIC GOLGI COMPLEX COMPONENT 5"/>
    <property type="match status" value="1"/>
</dbReference>
<feature type="domain" description="Protein kinase" evidence="17">
    <location>
        <begin position="16"/>
        <end position="271"/>
    </location>
</feature>
<evidence type="ECO:0000256" key="10">
    <source>
        <dbReference type="ARBA" id="ARBA00023034"/>
    </source>
</evidence>
<dbReference type="InterPro" id="IPR049176">
    <property type="entry name" value="COG5_N"/>
</dbReference>
<dbReference type="Gene3D" id="3.30.1120.120">
    <property type="match status" value="1"/>
</dbReference>
<feature type="compositionally biased region" description="Polar residues" evidence="16">
    <location>
        <begin position="371"/>
        <end position="380"/>
    </location>
</feature>
<dbReference type="InterPro" id="IPR008266">
    <property type="entry name" value="Tyr_kinase_AS"/>
</dbReference>
<evidence type="ECO:0000256" key="16">
    <source>
        <dbReference type="SAM" id="MobiDB-lite"/>
    </source>
</evidence>
<evidence type="ECO:0000256" key="13">
    <source>
        <dbReference type="ARBA" id="ARBA00030429"/>
    </source>
</evidence>
<dbReference type="InterPro" id="IPR033698">
    <property type="entry name" value="POLO_box_Plk4_2"/>
</dbReference>
<dbReference type="PROSITE" id="PS51984">
    <property type="entry name" value="CPB1"/>
    <property type="match status" value="1"/>
</dbReference>
<protein>
    <recommendedName>
        <fullName evidence="3">Conserved oligomeric Golgi complex subunit 5</fullName>
    </recommendedName>
    <alternativeName>
        <fullName evidence="13 14">Serine/threonine-protein kinase SAK</fullName>
    </alternativeName>
</protein>
<feature type="domain" description="Cryptic POLO box 2 (CPB2)" evidence="19">
    <location>
        <begin position="503"/>
        <end position="614"/>
    </location>
</feature>
<keyword evidence="4" id="KW-0963">Cytoplasm</keyword>
<keyword evidence="5" id="KW-0723">Serine/threonine-protein kinase</keyword>
<dbReference type="Proteomes" id="UP000318571">
    <property type="component" value="Chromosome 10"/>
</dbReference>
<dbReference type="GO" id="GO:0005814">
    <property type="term" value="C:centriole"/>
    <property type="evidence" value="ECO:0007669"/>
    <property type="project" value="UniProtKB-SubCell"/>
</dbReference>
<dbReference type="Pfam" id="PF10392">
    <property type="entry name" value="COG5_N"/>
    <property type="match status" value="1"/>
</dbReference>
<reference evidence="20 21" key="1">
    <citation type="journal article" date="2018" name="Nat. Ecol. Evol.">
        <title>Genomic signatures of mitonuclear coevolution across populations of Tigriopus californicus.</title>
        <authorList>
            <person name="Barreto F.S."/>
            <person name="Watson E.T."/>
            <person name="Lima T.G."/>
            <person name="Willett C.S."/>
            <person name="Edmands S."/>
            <person name="Li W."/>
            <person name="Burton R.S."/>
        </authorList>
    </citation>
    <scope>NUCLEOTIDE SEQUENCE [LARGE SCALE GENOMIC DNA]</scope>
    <source>
        <strain evidence="20 21">San Diego</strain>
    </source>
</reference>
<keyword evidence="7 15" id="KW-0547">Nucleotide-binding</keyword>
<dbReference type="FunFam" id="1.10.510.10:FF:000571">
    <property type="entry name" value="Maternal embryonic leucine zipper kinase"/>
    <property type="match status" value="1"/>
</dbReference>
<dbReference type="InterPro" id="IPR033699">
    <property type="entry name" value="POLO_box_Plk4_1"/>
</dbReference>
<dbReference type="EMBL" id="VCGU01000458">
    <property type="protein sequence ID" value="TRY63669.1"/>
    <property type="molecule type" value="Genomic_DNA"/>
</dbReference>
<dbReference type="Gene3D" id="3.30.1120.130">
    <property type="match status" value="1"/>
</dbReference>
<evidence type="ECO:0000256" key="8">
    <source>
        <dbReference type="ARBA" id="ARBA00022777"/>
    </source>
</evidence>
<comment type="caution">
    <text evidence="20">The sequence shown here is derived from an EMBL/GenBank/DDBJ whole genome shotgun (WGS) entry which is preliminary data.</text>
</comment>
<evidence type="ECO:0000256" key="1">
    <source>
        <dbReference type="ARBA" id="ARBA00004114"/>
    </source>
</evidence>
<feature type="region of interest" description="Disordered" evidence="16">
    <location>
        <begin position="1095"/>
        <end position="1121"/>
    </location>
</feature>
<evidence type="ECO:0000256" key="7">
    <source>
        <dbReference type="ARBA" id="ARBA00022741"/>
    </source>
</evidence>
<keyword evidence="21" id="KW-1185">Reference proteome</keyword>
<feature type="compositionally biased region" description="Polar residues" evidence="16">
    <location>
        <begin position="610"/>
        <end position="620"/>
    </location>
</feature>
<evidence type="ECO:0000256" key="15">
    <source>
        <dbReference type="PROSITE-ProRule" id="PRU10141"/>
    </source>
</evidence>
<dbReference type="SUPFAM" id="SSF56112">
    <property type="entry name" value="Protein kinase-like (PK-like)"/>
    <property type="match status" value="1"/>
</dbReference>
<dbReference type="FunFam" id="3.30.200.20:FF:000042">
    <property type="entry name" value="Aurora kinase A"/>
    <property type="match status" value="1"/>
</dbReference>
<feature type="binding site" evidence="15">
    <location>
        <position position="48"/>
    </location>
    <ligand>
        <name>ATP</name>
        <dbReference type="ChEBI" id="CHEBI:30616"/>
    </ligand>
</feature>
<dbReference type="Pfam" id="PF20649">
    <property type="entry name" value="COG5_C"/>
    <property type="match status" value="1"/>
</dbReference>
<evidence type="ECO:0000256" key="4">
    <source>
        <dbReference type="ARBA" id="ARBA00022490"/>
    </source>
</evidence>
<dbReference type="InterPro" id="IPR048485">
    <property type="entry name" value="COG5_helical"/>
</dbReference>
<sequence length="1655" mass="184789">MEESEVLRDGKSGNAYRIVDFLGEGGFGTVFKCVCLHDPWMDHVVAIKRLDKARLSRVNLRARVVEEVRVHARLDHPSILGLEHVYEDEAHINLVLEYCSGGDLTRALKSRGRFHEEEARNMIAQVAEGLNYLHKHNILHRDITMSNIMITESGRYKIGDFGLAKSLATPTETHRTLCGTPNAISPEVALKRPYGLMADVWGLGVILYTVLVGKSPFDDGRVKSTLQKVIHQNPEFPPDLSPNAVHLITGMLQKDECKRLSLSQVLQHPFLAVNPNSLCSSLTGDSGIGTTTLTNTTNQSQSVNKKWPDIRQPLLGHLSEVVEDVHTMGSSRYISRPKSATPSLPSQTAPGPLQTGPRAAMPYPSLVKPRSVSTENVTFQSCRPTSPLTSSSSNSKPSQPLCPPLCSVRLRPSRTVQTVKPGVTGSILGDGRAQFHFELTKKSGQRVREKVTVSRDGLSIEVERDMGSTDLDVQEYKHYTLPRSYWLKYNLICRFVQCLRETTPKITLYVDSAQCYLMENLPTPNFEVLFDDGPKITYSAKSGTITFTYNKQEETFSYPLTKSITEDRLRYLRCFEEWHSQCKTLEKMLSDCAKDLSAVFPATFGRRSKSTSSSPLTNNRQNKEKSMHLGHSAYSTSMISNNFSPSSVQPDQSRISCISKQSSGRGTFREYRFSDGTLLQIPKDSRDEICYYMNSFGQWENNENGPSSEMKLKLIQAMRNTRSMRMFCADYIASFFFHGALSWGNFHMTPAQLSSVLSPELKEWVLELKRQPHHHYVLGGLSGLLSALLVYPFDFVRRGVMIDQTFSFRTSLSTVPYATPRIRRCVATGPQIDILYTTLTETMDVEEIKASLLAPADFDVEKHASELFQSGQDIGTYMNNLNQAEHELDGNIQDQVSNHYEDLLSQATSVEHLEIHLDMMQSHMHTLVATSERLKTKVREPYRMMSTQVLTLSRLQETCDLLRRIIRIVQLGKRLQSQLQAGPSELTKAALSLQELTELWVPELNNVDIIEQDQRVVLHAKTDVERNADSILTRGLDSRNQNQIGIALQVFQNLSMLELKLDARLQEEVAKVRTKLQDCLSMSKITQAVEVSGNYSNASSGTANPPNGGIGGGGGGGGAGPGKATIPATGNMATFRAVMWNNFESCLDFVFIKAGELLCLQRLLCKKRDAVSHLTFMDLLPEPKNEILAKFWSEIVDILNKQLRFATGESNFLRQALEGEFPKLLRLFNDLWLRLHAMGKEIPFEESEKFTNPFQAAKPQDELRNTMESFERAYLSRSLSRLFDPVNLMFSSGETPIKGEIKQVLKGIASELNIALVDTQLCHTVCKNVAKTIQLTCVKCEGILVTDGEASQVIGYPTEGQKKNVSIVNCLYEFKQGMETILSTIALGKSSVQVIRQALLDVDKQAKAAVEPLMNSISDAIEAIILTIHNEDFSGSGEDQTGSAVSNPAAKPCSLYMKELQSFLSRVSADYLQAFECHELLAECVLPVVRRCVDQFVVDASLIRPLGTEGQMRLASDCAQLEMALEPLSGQLNASLLGKSYETLRSFRSMLFFNPEDILSSPVLGKSLPFSIALHFLYAKAPKELQSPHESTGWSLSRYSSWLSDHPNELDRLQLIQGSLESYVAGTRQRGEKSYAHPYPIMLQVLEQGLTSLKG</sequence>
<evidence type="ECO:0000259" key="18">
    <source>
        <dbReference type="PROSITE" id="PS51984"/>
    </source>
</evidence>
<dbReference type="PROSITE" id="PS00107">
    <property type="entry name" value="PROTEIN_KINASE_ATP"/>
    <property type="match status" value="1"/>
</dbReference>
<name>A0A553NE84_TIGCA</name>
<dbReference type="Pfam" id="PF18409">
    <property type="entry name" value="Plk4_PB2"/>
    <property type="match status" value="1"/>
</dbReference>
<dbReference type="GO" id="GO:0017119">
    <property type="term" value="C:Golgi transport complex"/>
    <property type="evidence" value="ECO:0007669"/>
    <property type="project" value="InterPro"/>
</dbReference>
<evidence type="ECO:0000256" key="11">
    <source>
        <dbReference type="ARBA" id="ARBA00023136"/>
    </source>
</evidence>
<dbReference type="Pfam" id="PF00069">
    <property type="entry name" value="Pkinase"/>
    <property type="match status" value="1"/>
</dbReference>
<dbReference type="PROSITE" id="PS50011">
    <property type="entry name" value="PROTEIN_KINASE_DOM"/>
    <property type="match status" value="1"/>
</dbReference>
<evidence type="ECO:0000259" key="19">
    <source>
        <dbReference type="PROSITE" id="PS51985"/>
    </source>
</evidence>
<evidence type="ECO:0000256" key="2">
    <source>
        <dbReference type="ARBA" id="ARBA00004395"/>
    </source>
</evidence>
<organism evidence="20 21">
    <name type="scientific">Tigriopus californicus</name>
    <name type="common">Marine copepod</name>
    <dbReference type="NCBI Taxonomy" id="6832"/>
    <lineage>
        <taxon>Eukaryota</taxon>
        <taxon>Metazoa</taxon>
        <taxon>Ecdysozoa</taxon>
        <taxon>Arthropoda</taxon>
        <taxon>Crustacea</taxon>
        <taxon>Multicrustacea</taxon>
        <taxon>Hexanauplia</taxon>
        <taxon>Copepoda</taxon>
        <taxon>Harpacticoida</taxon>
        <taxon>Harpacticidae</taxon>
        <taxon>Tigriopus</taxon>
    </lineage>
</organism>
<dbReference type="InterPro" id="IPR047108">
    <property type="entry name" value="Plk4-like_POLO_box_2_sf"/>
</dbReference>
<accession>A0A553NE84</accession>
<dbReference type="PROSITE" id="PS00109">
    <property type="entry name" value="PROTEIN_KINASE_TYR"/>
    <property type="match status" value="1"/>
</dbReference>
<dbReference type="Gene3D" id="1.10.510.10">
    <property type="entry name" value="Transferase(Phosphotransferase) domain 1"/>
    <property type="match status" value="1"/>
</dbReference>
<dbReference type="GO" id="GO:0000139">
    <property type="term" value="C:Golgi membrane"/>
    <property type="evidence" value="ECO:0007669"/>
    <property type="project" value="UniProtKB-SubCell"/>
</dbReference>
<evidence type="ECO:0000256" key="6">
    <source>
        <dbReference type="ARBA" id="ARBA00022679"/>
    </source>
</evidence>
<keyword evidence="11" id="KW-0472">Membrane</keyword>
<feature type="compositionally biased region" description="Low complexity" evidence="16">
    <location>
        <begin position="381"/>
        <end position="399"/>
    </location>
</feature>
<dbReference type="InterPro" id="IPR019465">
    <property type="entry name" value="Cog5"/>
</dbReference>
<proteinExistence type="predicted"/>
<keyword evidence="9 15" id="KW-0067">ATP-binding</keyword>
<dbReference type="GO" id="GO:0005524">
    <property type="term" value="F:ATP binding"/>
    <property type="evidence" value="ECO:0007669"/>
    <property type="project" value="UniProtKB-UniRule"/>
</dbReference>
<evidence type="ECO:0000256" key="12">
    <source>
        <dbReference type="ARBA" id="ARBA00023212"/>
    </source>
</evidence>
<keyword evidence="10" id="KW-0333">Golgi apparatus</keyword>
<feature type="compositionally biased region" description="Gly residues" evidence="16">
    <location>
        <begin position="1108"/>
        <end position="1121"/>
    </location>
</feature>
<keyword evidence="8" id="KW-0418">Kinase</keyword>
<comment type="subcellular location">
    <subcellularLocation>
        <location evidence="1">Cytoplasm</location>
        <location evidence="1">Cytoskeleton</location>
        <location evidence="1">Microtubule organizing center</location>
        <location evidence="1">Centrosome</location>
        <location evidence="1">Centriole</location>
    </subcellularLocation>
    <subcellularLocation>
        <location evidence="2">Golgi apparatus membrane</location>
        <topology evidence="2">Peripheral membrane protein</topology>
    </subcellularLocation>
</comment>
<gene>
    <name evidence="20" type="ORF">TCAL_00821</name>
</gene>
<dbReference type="InterPro" id="IPR017441">
    <property type="entry name" value="Protein_kinase_ATP_BS"/>
</dbReference>
<evidence type="ECO:0000256" key="5">
    <source>
        <dbReference type="ARBA" id="ARBA00022527"/>
    </source>
</evidence>
<keyword evidence="6" id="KW-0808">Transferase</keyword>
<evidence type="ECO:0000256" key="9">
    <source>
        <dbReference type="ARBA" id="ARBA00022840"/>
    </source>
</evidence>
<keyword evidence="12" id="KW-0206">Cytoskeleton</keyword>
<dbReference type="InterPro" id="IPR011009">
    <property type="entry name" value="Kinase-like_dom_sf"/>
</dbReference>
<feature type="domain" description="Cryptic POLO box 1 (CPB1)" evidence="18">
    <location>
        <begin position="400"/>
        <end position="502"/>
    </location>
</feature>
<dbReference type="InterPro" id="IPR000719">
    <property type="entry name" value="Prot_kinase_dom"/>
</dbReference>
<dbReference type="Pfam" id="PF18190">
    <property type="entry name" value="Plk4_PB1"/>
    <property type="match status" value="1"/>
</dbReference>
<feature type="compositionally biased region" description="Polar residues" evidence="16">
    <location>
        <begin position="329"/>
        <end position="349"/>
    </location>
</feature>
<evidence type="ECO:0000256" key="3">
    <source>
        <dbReference type="ARBA" id="ARBA00020974"/>
    </source>
</evidence>
<evidence type="ECO:0000259" key="17">
    <source>
        <dbReference type="PROSITE" id="PS50011"/>
    </source>
</evidence>